<proteinExistence type="predicted"/>
<reference evidence="1" key="1">
    <citation type="submission" date="2019-10" db="EMBL/GenBank/DDBJ databases">
        <authorList>
            <person name="Soares A.E.R."/>
            <person name="Aleixo A."/>
            <person name="Schneider P."/>
            <person name="Miyaki C.Y."/>
            <person name="Schneider M.P."/>
            <person name="Mello C."/>
            <person name="Vasconcelos A.T.R."/>
        </authorList>
    </citation>
    <scope>NUCLEOTIDE SEQUENCE</scope>
    <source>
        <tissue evidence="1">Muscle</tissue>
    </source>
</reference>
<protein>
    <submittedName>
        <fullName evidence="1">Uncharacterized protein</fullName>
    </submittedName>
</protein>
<dbReference type="EMBL" id="WHWB01034336">
    <property type="protein sequence ID" value="KAJ7411315.1"/>
    <property type="molecule type" value="Genomic_DNA"/>
</dbReference>
<sequence>MKEAAKVQEKIWYLWVEAMMTIIKYMRSASEVRDGANGIVLHDNDVPRGSVLGTAQYNIFIDGQDEEIECTPSNFTDDIKFGKNDDLLEGRKVLQRDLSKLD</sequence>
<name>A0ABQ9CY21_9PASS</name>
<comment type="caution">
    <text evidence="1">The sequence shown here is derived from an EMBL/GenBank/DDBJ whole genome shotgun (WGS) entry which is preliminary data.</text>
</comment>
<keyword evidence="2" id="KW-1185">Reference proteome</keyword>
<evidence type="ECO:0000313" key="1">
    <source>
        <dbReference type="EMBL" id="KAJ7411315.1"/>
    </source>
</evidence>
<gene>
    <name evidence="1" type="ORF">WISP_103192</name>
</gene>
<evidence type="ECO:0000313" key="2">
    <source>
        <dbReference type="Proteomes" id="UP001145742"/>
    </source>
</evidence>
<organism evidence="1 2">
    <name type="scientific">Willisornis vidua</name>
    <name type="common">Xingu scale-backed antbird</name>
    <dbReference type="NCBI Taxonomy" id="1566151"/>
    <lineage>
        <taxon>Eukaryota</taxon>
        <taxon>Metazoa</taxon>
        <taxon>Chordata</taxon>
        <taxon>Craniata</taxon>
        <taxon>Vertebrata</taxon>
        <taxon>Euteleostomi</taxon>
        <taxon>Archelosauria</taxon>
        <taxon>Archosauria</taxon>
        <taxon>Dinosauria</taxon>
        <taxon>Saurischia</taxon>
        <taxon>Theropoda</taxon>
        <taxon>Coelurosauria</taxon>
        <taxon>Aves</taxon>
        <taxon>Neognathae</taxon>
        <taxon>Neoaves</taxon>
        <taxon>Telluraves</taxon>
        <taxon>Australaves</taxon>
        <taxon>Passeriformes</taxon>
        <taxon>Thamnophilidae</taxon>
        <taxon>Willisornis</taxon>
    </lineage>
</organism>
<dbReference type="Proteomes" id="UP001145742">
    <property type="component" value="Unassembled WGS sequence"/>
</dbReference>
<accession>A0ABQ9CY21</accession>